<dbReference type="OMA" id="MFETTES"/>
<proteinExistence type="predicted"/>
<evidence type="ECO:0000313" key="3">
    <source>
        <dbReference type="Proteomes" id="UP000682892"/>
    </source>
</evidence>
<keyword evidence="1" id="KW-1133">Transmembrane helix</keyword>
<reference evidence="2" key="3">
    <citation type="submission" date="2012-09" db="EMBL/GenBank/DDBJ databases">
        <authorList>
            <consortium name="VectorBase"/>
        </authorList>
    </citation>
    <scope>NUCLEOTIDE SEQUENCE</scope>
    <source>
        <strain evidence="2">Liverpool</strain>
    </source>
</reference>
<name>Q17F41_AEDAE</name>
<organism evidence="2 3">
    <name type="scientific">Aedes aegypti</name>
    <name type="common">Yellowfever mosquito</name>
    <name type="synonym">Culex aegypti</name>
    <dbReference type="NCBI Taxonomy" id="7159"/>
    <lineage>
        <taxon>Eukaryota</taxon>
        <taxon>Metazoa</taxon>
        <taxon>Ecdysozoa</taxon>
        <taxon>Arthropoda</taxon>
        <taxon>Hexapoda</taxon>
        <taxon>Insecta</taxon>
        <taxon>Pterygota</taxon>
        <taxon>Neoptera</taxon>
        <taxon>Endopterygota</taxon>
        <taxon>Diptera</taxon>
        <taxon>Nematocera</taxon>
        <taxon>Culicoidea</taxon>
        <taxon>Culicidae</taxon>
        <taxon>Culicinae</taxon>
        <taxon>Aedini</taxon>
        <taxon>Aedes</taxon>
        <taxon>Stegomyia</taxon>
    </lineage>
</organism>
<protein>
    <submittedName>
        <fullName evidence="2">AAEL003567-PA</fullName>
    </submittedName>
</protein>
<accession>Q17F41</accession>
<evidence type="ECO:0000313" key="2">
    <source>
        <dbReference type="EMBL" id="EAT45142.1"/>
    </source>
</evidence>
<dbReference type="PhylomeDB" id="Q17F41"/>
<dbReference type="HOGENOM" id="CLU_1714782_0_0_1"/>
<reference evidence="2" key="2">
    <citation type="journal article" date="2007" name="Science">
        <title>Genome sequence of Aedes aegypti, a major arbovirus vector.</title>
        <authorList>
            <person name="Nene V."/>
            <person name="Wortman J.R."/>
            <person name="Lawson D."/>
            <person name="Haas B."/>
            <person name="Kodira C."/>
            <person name="Tu Z.J."/>
            <person name="Loftus B."/>
            <person name="Xi Z."/>
            <person name="Megy K."/>
            <person name="Grabherr M."/>
            <person name="Ren Q."/>
            <person name="Zdobnov E.M."/>
            <person name="Lobo N.F."/>
            <person name="Campbell K.S."/>
            <person name="Brown S.E."/>
            <person name="Bonaldo M.F."/>
            <person name="Zhu J."/>
            <person name="Sinkins S.P."/>
            <person name="Hogenkamp D.G."/>
            <person name="Amedeo P."/>
            <person name="Arensburger P."/>
            <person name="Atkinson P.W."/>
            <person name="Bidwell S."/>
            <person name="Biedler J."/>
            <person name="Birney E."/>
            <person name="Bruggner R.V."/>
            <person name="Costas J."/>
            <person name="Coy M.R."/>
            <person name="Crabtree J."/>
            <person name="Crawford M."/>
            <person name="Debruyn B."/>
            <person name="Decaprio D."/>
            <person name="Eiglmeier K."/>
            <person name="Eisenstadt E."/>
            <person name="El-Dorry H."/>
            <person name="Gelbart W.M."/>
            <person name="Gomes S.L."/>
            <person name="Hammond M."/>
            <person name="Hannick L.I."/>
            <person name="Hogan J.R."/>
            <person name="Holmes M.H."/>
            <person name="Jaffe D."/>
            <person name="Johnston J.S."/>
            <person name="Kennedy R.C."/>
            <person name="Koo H."/>
            <person name="Kravitz S."/>
            <person name="Kriventseva E.V."/>
            <person name="Kulp D."/>
            <person name="Labutti K."/>
            <person name="Lee E."/>
            <person name="Li S."/>
            <person name="Lovin D.D."/>
            <person name="Mao C."/>
            <person name="Mauceli E."/>
            <person name="Menck C.F."/>
            <person name="Miller J.R."/>
            <person name="Montgomery P."/>
            <person name="Mori A."/>
            <person name="Nascimento A.L."/>
            <person name="Naveira H.F."/>
            <person name="Nusbaum C."/>
            <person name="O'leary S."/>
            <person name="Orvis J."/>
            <person name="Pertea M."/>
            <person name="Quesneville H."/>
            <person name="Reidenbach K.R."/>
            <person name="Rogers Y.H."/>
            <person name="Roth C.W."/>
            <person name="Schneider J.R."/>
            <person name="Schatz M."/>
            <person name="Shumway M."/>
            <person name="Stanke M."/>
            <person name="Stinson E.O."/>
            <person name="Tubio J.M."/>
            <person name="Vanzee J.P."/>
            <person name="Verjovski-Almeida S."/>
            <person name="Werner D."/>
            <person name="White O."/>
            <person name="Wyder S."/>
            <person name="Zeng Q."/>
            <person name="Zhao Q."/>
            <person name="Zhao Y."/>
            <person name="Hill C.A."/>
            <person name="Raikhel A.S."/>
            <person name="Soares M.B."/>
            <person name="Knudson D.L."/>
            <person name="Lee N.H."/>
            <person name="Galagan J."/>
            <person name="Salzberg S.L."/>
            <person name="Paulsen I.T."/>
            <person name="Dimopoulos G."/>
            <person name="Collins F.H."/>
            <person name="Birren B."/>
            <person name="Fraser-Liggett C.M."/>
            <person name="Severson D.W."/>
        </authorList>
    </citation>
    <scope>NUCLEOTIDE SEQUENCE [LARGE SCALE GENOMIC DNA]</scope>
    <source>
        <strain evidence="2">Liverpool</strain>
    </source>
</reference>
<dbReference type="VEuPathDB" id="VectorBase:AAEL012067"/>
<dbReference type="Proteomes" id="UP000682892">
    <property type="component" value="Unassembled WGS sequence"/>
</dbReference>
<sequence>ASALDCYECPDVENCLGPQQNNVVRCNDANSQPMYEKLSSQFYPKLQESGLRNGNYQCVSLRFTRQGEENPSIMFKGCLFETMEGLCRLDASPPNFGMLNCQSCNTDRCNSGSAALGWSILLVIASLFASSLLAK</sequence>
<dbReference type="EMBL" id="CH477276">
    <property type="protein sequence ID" value="EAT45142.1"/>
    <property type="molecule type" value="Genomic_DNA"/>
</dbReference>
<feature type="transmembrane region" description="Helical" evidence="1">
    <location>
        <begin position="115"/>
        <end position="134"/>
    </location>
</feature>
<dbReference type="PaxDb" id="7159-AAEL003567-PA"/>
<keyword evidence="1" id="KW-0472">Membrane</keyword>
<feature type="non-terminal residue" evidence="2">
    <location>
        <position position="135"/>
    </location>
</feature>
<dbReference type="AlphaFoldDB" id="Q17F41"/>
<reference evidence="2" key="1">
    <citation type="submission" date="2005-10" db="EMBL/GenBank/DDBJ databases">
        <authorList>
            <person name="Loftus B.J."/>
            <person name="Nene V.M."/>
            <person name="Hannick L.I."/>
            <person name="Bidwell S."/>
            <person name="Haas B."/>
            <person name="Amedeo P."/>
            <person name="Orvis J."/>
            <person name="Wortman J.R."/>
            <person name="White O.R."/>
            <person name="Salzberg S."/>
            <person name="Shumway M."/>
            <person name="Koo H."/>
            <person name="Zhao Y."/>
            <person name="Holmes M."/>
            <person name="Miller J."/>
            <person name="Schatz M."/>
            <person name="Pop M."/>
            <person name="Pai G."/>
            <person name="Utterback T."/>
            <person name="Rogers Y.-H."/>
            <person name="Kravitz S."/>
            <person name="Fraser C.M."/>
        </authorList>
    </citation>
    <scope>NUCLEOTIDE SEQUENCE</scope>
    <source>
        <strain evidence="2">Liverpool</strain>
    </source>
</reference>
<evidence type="ECO:0000256" key="1">
    <source>
        <dbReference type="SAM" id="Phobius"/>
    </source>
</evidence>
<gene>
    <name evidence="2" type="ORF">AaeL_AAEL003567</name>
</gene>
<keyword evidence="1" id="KW-0812">Transmembrane</keyword>